<keyword evidence="3" id="KW-0057">Aromatic amino acid biosynthesis</keyword>
<dbReference type="Pfam" id="PF00899">
    <property type="entry name" value="ThiF"/>
    <property type="match status" value="1"/>
</dbReference>
<dbReference type="PANTHER" id="PTHR21089">
    <property type="entry name" value="SHIKIMATE DEHYDROGENASE"/>
    <property type="match status" value="1"/>
</dbReference>
<dbReference type="InterPro" id="IPR046346">
    <property type="entry name" value="Aminoacid_DH-like_N_sf"/>
</dbReference>
<dbReference type="InterPro" id="IPR036291">
    <property type="entry name" value="NAD(P)-bd_dom_sf"/>
</dbReference>
<comment type="pathway">
    <text evidence="1">Metabolic intermediate biosynthesis; chorismate biosynthesis; chorismate from D-erythrose 4-phosphate and phosphoenolpyruvate: step 4/7.</text>
</comment>
<dbReference type="InterPro" id="IPR022893">
    <property type="entry name" value="Shikimate_DH_fam"/>
</dbReference>
<keyword evidence="7" id="KW-1185">Reference proteome</keyword>
<keyword evidence="2" id="KW-0560">Oxidoreductase</keyword>
<dbReference type="SUPFAM" id="SSF51735">
    <property type="entry name" value="NAD(P)-binding Rossmann-fold domains"/>
    <property type="match status" value="1"/>
</dbReference>
<keyword evidence="3" id="KW-0028">Amino-acid biosynthesis</keyword>
<dbReference type="RefSeq" id="WP_340339506.1">
    <property type="nucleotide sequence ID" value="NZ_JBBKZS010000029.1"/>
</dbReference>
<evidence type="ECO:0000313" key="7">
    <source>
        <dbReference type="Proteomes" id="UP001367030"/>
    </source>
</evidence>
<name>A0ABU8XHV0_9BURK</name>
<evidence type="ECO:0000313" key="6">
    <source>
        <dbReference type="EMBL" id="MEJ8859467.1"/>
    </source>
</evidence>
<evidence type="ECO:0000259" key="4">
    <source>
        <dbReference type="Pfam" id="PF00899"/>
    </source>
</evidence>
<evidence type="ECO:0000256" key="3">
    <source>
        <dbReference type="ARBA" id="ARBA00023141"/>
    </source>
</evidence>
<dbReference type="PANTHER" id="PTHR21089:SF1">
    <property type="entry name" value="BIFUNCTIONAL 3-DEHYDROQUINATE DEHYDRATASE_SHIKIMATE DEHYDROGENASE, CHLOROPLASTIC"/>
    <property type="match status" value="1"/>
</dbReference>
<dbReference type="EMBL" id="JBBKZS010000029">
    <property type="protein sequence ID" value="MEJ8859467.1"/>
    <property type="molecule type" value="Genomic_DNA"/>
</dbReference>
<feature type="domain" description="Shikimate dehydrogenase substrate binding N-terminal" evidence="5">
    <location>
        <begin position="15"/>
        <end position="97"/>
    </location>
</feature>
<evidence type="ECO:0000259" key="5">
    <source>
        <dbReference type="Pfam" id="PF08501"/>
    </source>
</evidence>
<keyword evidence="6" id="KW-0548">Nucleotidyltransferase</keyword>
<organism evidence="6 7">
    <name type="scientific">Variovorax robiniae</name>
    <dbReference type="NCBI Taxonomy" id="1836199"/>
    <lineage>
        <taxon>Bacteria</taxon>
        <taxon>Pseudomonadati</taxon>
        <taxon>Pseudomonadota</taxon>
        <taxon>Betaproteobacteria</taxon>
        <taxon>Burkholderiales</taxon>
        <taxon>Comamonadaceae</taxon>
        <taxon>Variovorax</taxon>
    </lineage>
</organism>
<dbReference type="SUPFAM" id="SSF53223">
    <property type="entry name" value="Aminoacid dehydrogenase-like, N-terminal domain"/>
    <property type="match status" value="1"/>
</dbReference>
<protein>
    <submittedName>
        <fullName evidence="6">ThiF family adenylyltransferase</fullName>
    </submittedName>
</protein>
<reference evidence="6 7" key="1">
    <citation type="submission" date="2024-03" db="EMBL/GenBank/DDBJ databases">
        <title>Novel species of the genus Variovorax.</title>
        <authorList>
            <person name="Liu Q."/>
            <person name="Xin Y.-H."/>
        </authorList>
    </citation>
    <scope>NUCLEOTIDE SEQUENCE [LARGE SCALE GENOMIC DNA]</scope>
    <source>
        <strain evidence="6 7">KACC 18901</strain>
    </source>
</reference>
<evidence type="ECO:0000256" key="1">
    <source>
        <dbReference type="ARBA" id="ARBA00004871"/>
    </source>
</evidence>
<dbReference type="Proteomes" id="UP001367030">
    <property type="component" value="Unassembled WGS sequence"/>
</dbReference>
<proteinExistence type="predicted"/>
<dbReference type="Gene3D" id="3.40.50.720">
    <property type="entry name" value="NAD(P)-binding Rossmann-like Domain"/>
    <property type="match status" value="1"/>
</dbReference>
<dbReference type="InterPro" id="IPR013708">
    <property type="entry name" value="Shikimate_DH-bd_N"/>
</dbReference>
<accession>A0ABU8XHV0</accession>
<dbReference type="Pfam" id="PF08501">
    <property type="entry name" value="Shikimate_dh_N"/>
    <property type="match status" value="1"/>
</dbReference>
<keyword evidence="6" id="KW-0808">Transferase</keyword>
<evidence type="ECO:0000256" key="2">
    <source>
        <dbReference type="ARBA" id="ARBA00023002"/>
    </source>
</evidence>
<gene>
    <name evidence="6" type="ORF">WKW79_33225</name>
</gene>
<dbReference type="InterPro" id="IPR000594">
    <property type="entry name" value="ThiF_NAD_FAD-bd"/>
</dbReference>
<dbReference type="Gene3D" id="3.40.50.10860">
    <property type="entry name" value="Leucine Dehydrogenase, chain A, domain 1"/>
    <property type="match status" value="1"/>
</dbReference>
<feature type="domain" description="THIF-type NAD/FAD binding fold" evidence="4">
    <location>
        <begin position="133"/>
        <end position="169"/>
    </location>
</feature>
<comment type="caution">
    <text evidence="6">The sequence shown here is derived from an EMBL/GenBank/DDBJ whole genome shotgun (WGS) entry which is preliminary data.</text>
</comment>
<sequence>MGTFTLSGATRIVPILAWPVDHVRAPRIYNPAFAAEDLDWHMVPMGVHPEDLAATVAQLARVSNLQGLNLTIPHKAAAAALCTRLTPAARRSGMVNTMRLDADGAWAGENSDGIGFVSASRTHGLLRIDKPAVIVGAGGAGTAIALSLADAGVRTIDVFDTDATRIANVLAALRQNFPDVDAGSRLASLRHAGLAVNATPLGLHPGDAMPFDAAQLPGDACVFDIIAARDTELMAACTARGLRVLGGGAMIEGQLITQIAFWRGEP</sequence>
<dbReference type="GO" id="GO:0016779">
    <property type="term" value="F:nucleotidyltransferase activity"/>
    <property type="evidence" value="ECO:0007669"/>
    <property type="project" value="UniProtKB-KW"/>
</dbReference>